<accession>A0A1E5R320</accession>
<comment type="pathway">
    <text evidence="2">Energy metabolism; oxidative phosphorylation.</text>
</comment>
<evidence type="ECO:0000256" key="11">
    <source>
        <dbReference type="RuleBase" id="RU004396"/>
    </source>
</evidence>
<keyword evidence="6" id="KW-0809">Transit peptide</keyword>
<evidence type="ECO:0000313" key="14">
    <source>
        <dbReference type="Proteomes" id="UP000095605"/>
    </source>
</evidence>
<comment type="similarity">
    <text evidence="3 11">Belongs to the cytochrome c oxidase subunit 6A family.</text>
</comment>
<dbReference type="InterPro" id="IPR001349">
    <property type="entry name" value="Cyt_c_oxidase_su6a"/>
</dbReference>
<keyword evidence="14" id="KW-1185">Reference proteome</keyword>
<dbReference type="OrthoDB" id="5947505at2759"/>
<dbReference type="GO" id="GO:0030234">
    <property type="term" value="F:enzyme regulator activity"/>
    <property type="evidence" value="ECO:0007669"/>
    <property type="project" value="TreeGrafter"/>
</dbReference>
<organism evidence="13 14">
    <name type="scientific">Hanseniaspora opuntiae</name>
    <dbReference type="NCBI Taxonomy" id="211096"/>
    <lineage>
        <taxon>Eukaryota</taxon>
        <taxon>Fungi</taxon>
        <taxon>Dikarya</taxon>
        <taxon>Ascomycota</taxon>
        <taxon>Saccharomycotina</taxon>
        <taxon>Saccharomycetes</taxon>
        <taxon>Saccharomycodales</taxon>
        <taxon>Saccharomycodaceae</taxon>
        <taxon>Hanseniaspora</taxon>
    </lineage>
</organism>
<protein>
    <recommendedName>
        <fullName evidence="12">Cytochrome c oxidase subunit</fullName>
    </recommendedName>
    <alternativeName>
        <fullName evidence="12">Cytochrome c oxidase polypeptide VIa</fullName>
    </alternativeName>
</protein>
<evidence type="ECO:0000256" key="3">
    <source>
        <dbReference type="ARBA" id="ARBA00005553"/>
    </source>
</evidence>
<proteinExistence type="inferred from homology"/>
<reference evidence="14" key="1">
    <citation type="journal article" date="2016" name="Genome Announc.">
        <title>Genome sequences of three species of Hanseniaspora isolated from spontaneous wine fermentations.</title>
        <authorList>
            <person name="Sternes P.R."/>
            <person name="Lee D."/>
            <person name="Kutyna D.R."/>
            <person name="Borneman A.R."/>
        </authorList>
    </citation>
    <scope>NUCLEOTIDE SEQUENCE [LARGE SCALE GENOMIC DNA]</scope>
    <source>
        <strain evidence="14">AWRI3578</strain>
    </source>
</reference>
<evidence type="ECO:0000256" key="1">
    <source>
        <dbReference type="ARBA" id="ARBA00004434"/>
    </source>
</evidence>
<keyword evidence="4" id="KW-0812">Transmembrane</keyword>
<gene>
    <name evidence="13" type="ORF">AWRI3578_g3889</name>
</gene>
<sequence>MLQGIRRITAVRNNSVISKLGPEYKQFHLRSPDINKAKAYLKHAKQVEEHSSKTASLWLKISLFVAIPSIILCGINTYKIEMKHAEHREHLAHIKDEDWPKNREYQNIRSKKFFWGDGDKTLFWNDAVNRNPKN</sequence>
<dbReference type="FunFam" id="4.10.95.10:FF:000001">
    <property type="entry name" value="Cytochrome c oxidase subunit 6A, mitochondrial"/>
    <property type="match status" value="1"/>
</dbReference>
<dbReference type="AlphaFoldDB" id="A0A1E5R320"/>
<dbReference type="InterPro" id="IPR036418">
    <property type="entry name" value="Cyt_c_oxidase_su6a_sf"/>
</dbReference>
<dbReference type="InterPro" id="IPR018507">
    <property type="entry name" value="Cyt_c_oxidase_su6a_CS"/>
</dbReference>
<dbReference type="PANTHER" id="PTHR11504">
    <property type="entry name" value="CYTOCHROME C OXIDASE POLYPEPTIDE VIA"/>
    <property type="match status" value="1"/>
</dbReference>
<dbReference type="GO" id="GO:0016491">
    <property type="term" value="F:oxidoreductase activity"/>
    <property type="evidence" value="ECO:0007669"/>
    <property type="project" value="UniProtKB-KW"/>
</dbReference>
<evidence type="ECO:0000256" key="12">
    <source>
        <dbReference type="RuleBase" id="RU004397"/>
    </source>
</evidence>
<dbReference type="PROSITE" id="PS01329">
    <property type="entry name" value="COX6A"/>
    <property type="match status" value="1"/>
</dbReference>
<evidence type="ECO:0000256" key="8">
    <source>
        <dbReference type="ARBA" id="ARBA00023002"/>
    </source>
</evidence>
<name>A0A1E5R320_9ASCO</name>
<evidence type="ECO:0000256" key="9">
    <source>
        <dbReference type="ARBA" id="ARBA00023128"/>
    </source>
</evidence>
<keyword evidence="7" id="KW-1133">Transmembrane helix</keyword>
<keyword evidence="9 12" id="KW-0496">Mitochondrion</keyword>
<evidence type="ECO:0000313" key="13">
    <source>
        <dbReference type="EMBL" id="OEJ81278.1"/>
    </source>
</evidence>
<dbReference type="SUPFAM" id="SSF81411">
    <property type="entry name" value="Mitochondrial cytochrome c oxidase subunit VIa"/>
    <property type="match status" value="1"/>
</dbReference>
<evidence type="ECO:0000256" key="10">
    <source>
        <dbReference type="ARBA" id="ARBA00023136"/>
    </source>
</evidence>
<dbReference type="Pfam" id="PF02046">
    <property type="entry name" value="COX6A"/>
    <property type="match status" value="1"/>
</dbReference>
<dbReference type="Proteomes" id="UP000095605">
    <property type="component" value="Unassembled WGS sequence"/>
</dbReference>
<dbReference type="EMBL" id="LPNL01000009">
    <property type="protein sequence ID" value="OEJ81278.1"/>
    <property type="molecule type" value="Genomic_DNA"/>
</dbReference>
<evidence type="ECO:0000256" key="5">
    <source>
        <dbReference type="ARBA" id="ARBA00022792"/>
    </source>
</evidence>
<keyword evidence="5 12" id="KW-0999">Mitochondrion inner membrane</keyword>
<evidence type="ECO:0000256" key="2">
    <source>
        <dbReference type="ARBA" id="ARBA00004673"/>
    </source>
</evidence>
<dbReference type="GO" id="GO:0006123">
    <property type="term" value="P:mitochondrial electron transport, cytochrome c to oxygen"/>
    <property type="evidence" value="ECO:0007669"/>
    <property type="project" value="TreeGrafter"/>
</dbReference>
<keyword evidence="10 12" id="KW-0472">Membrane</keyword>
<evidence type="ECO:0000256" key="4">
    <source>
        <dbReference type="ARBA" id="ARBA00022692"/>
    </source>
</evidence>
<dbReference type="GO" id="GO:0005743">
    <property type="term" value="C:mitochondrial inner membrane"/>
    <property type="evidence" value="ECO:0007669"/>
    <property type="project" value="UniProtKB-SubCell"/>
</dbReference>
<comment type="caution">
    <text evidence="13">The sequence shown here is derived from an EMBL/GenBank/DDBJ whole genome shotgun (WGS) entry which is preliminary data.</text>
</comment>
<dbReference type="UniPathway" id="UPA00705"/>
<evidence type="ECO:0000256" key="7">
    <source>
        <dbReference type="ARBA" id="ARBA00022989"/>
    </source>
</evidence>
<dbReference type="PANTHER" id="PTHR11504:SF0">
    <property type="entry name" value="CYTOCHROME C OXIDASE SUBUNIT"/>
    <property type="match status" value="1"/>
</dbReference>
<evidence type="ECO:0000256" key="6">
    <source>
        <dbReference type="ARBA" id="ARBA00022946"/>
    </source>
</evidence>
<dbReference type="Gene3D" id="4.10.95.10">
    <property type="entry name" value="Cytochrome c oxidase, subunit VIa"/>
    <property type="match status" value="1"/>
</dbReference>
<keyword evidence="8" id="KW-0560">Oxidoreductase</keyword>
<comment type="subcellular location">
    <subcellularLocation>
        <location evidence="1">Mitochondrion inner membrane</location>
        <topology evidence="1">Single-pass membrane protein</topology>
    </subcellularLocation>
</comment>